<dbReference type="GeneID" id="43669127"/>
<dbReference type="RefSeq" id="XP_031944086.1">
    <property type="nucleotide sequence ID" value="XM_032084436.1"/>
</dbReference>
<name>A0A5N7DK13_9EURO</name>
<sequence>MDSYTCHALYPIEEEITPQDHQILQNGGTSSNIERLQSRLQQSKLPPRSLKKRVEDLAYENSYLKAELAWHTETKHALLQFREEMYTMFHRMEDALVELKNCLRNAESRYLSFWGLDVCDNDYIRGAG</sequence>
<dbReference type="AlphaFoldDB" id="A0A5N7DK13"/>
<gene>
    <name evidence="1" type="ORF">BDV37DRAFT_269800</name>
</gene>
<evidence type="ECO:0000313" key="1">
    <source>
        <dbReference type="EMBL" id="KAE8406767.1"/>
    </source>
</evidence>
<keyword evidence="2" id="KW-1185">Reference proteome</keyword>
<proteinExistence type="predicted"/>
<dbReference type="EMBL" id="ML736752">
    <property type="protein sequence ID" value="KAE8406767.1"/>
    <property type="molecule type" value="Genomic_DNA"/>
</dbReference>
<organism evidence="1 2">
    <name type="scientific">Aspergillus pseudonomiae</name>
    <dbReference type="NCBI Taxonomy" id="1506151"/>
    <lineage>
        <taxon>Eukaryota</taxon>
        <taxon>Fungi</taxon>
        <taxon>Dikarya</taxon>
        <taxon>Ascomycota</taxon>
        <taxon>Pezizomycotina</taxon>
        <taxon>Eurotiomycetes</taxon>
        <taxon>Eurotiomycetidae</taxon>
        <taxon>Eurotiales</taxon>
        <taxon>Aspergillaceae</taxon>
        <taxon>Aspergillus</taxon>
        <taxon>Aspergillus subgen. Circumdati</taxon>
    </lineage>
</organism>
<evidence type="ECO:0000313" key="2">
    <source>
        <dbReference type="Proteomes" id="UP000325579"/>
    </source>
</evidence>
<accession>A0A5N7DK13</accession>
<dbReference type="OrthoDB" id="4206979at2759"/>
<reference evidence="1 2" key="1">
    <citation type="submission" date="2019-04" db="EMBL/GenBank/DDBJ databases">
        <authorList>
            <consortium name="DOE Joint Genome Institute"/>
            <person name="Mondo S."/>
            <person name="Kjaerbolling I."/>
            <person name="Vesth T."/>
            <person name="Frisvad J.C."/>
            <person name="Nybo J.L."/>
            <person name="Theobald S."/>
            <person name="Kildgaard S."/>
            <person name="Isbrandt T."/>
            <person name="Kuo A."/>
            <person name="Sato A."/>
            <person name="Lyhne E.K."/>
            <person name="Kogle M.E."/>
            <person name="Wiebenga A."/>
            <person name="Kun R.S."/>
            <person name="Lubbers R.J."/>
            <person name="Makela M.R."/>
            <person name="Barry K."/>
            <person name="Chovatia M."/>
            <person name="Clum A."/>
            <person name="Daum C."/>
            <person name="Haridas S."/>
            <person name="He G."/>
            <person name="LaButti K."/>
            <person name="Lipzen A."/>
            <person name="Riley R."/>
            <person name="Salamov A."/>
            <person name="Simmons B.A."/>
            <person name="Magnuson J.K."/>
            <person name="Henrissat B."/>
            <person name="Mortensen U.H."/>
            <person name="Larsen T.O."/>
            <person name="Devries R.P."/>
            <person name="Grigoriev I.V."/>
            <person name="Machida M."/>
            <person name="Baker S.E."/>
            <person name="Andersen M.R."/>
            <person name="Cantor M.N."/>
            <person name="Hua S.X."/>
        </authorList>
    </citation>
    <scope>NUCLEOTIDE SEQUENCE [LARGE SCALE GENOMIC DNA]</scope>
    <source>
        <strain evidence="1 2">CBS 119388</strain>
    </source>
</reference>
<dbReference type="Proteomes" id="UP000325579">
    <property type="component" value="Unassembled WGS sequence"/>
</dbReference>
<protein>
    <submittedName>
        <fullName evidence="1">Uncharacterized protein</fullName>
    </submittedName>
</protein>